<feature type="region of interest" description="Disordered" evidence="4">
    <location>
        <begin position="423"/>
        <end position="444"/>
    </location>
</feature>
<evidence type="ECO:0000256" key="3">
    <source>
        <dbReference type="ARBA" id="ARBA00022679"/>
    </source>
</evidence>
<evidence type="ECO:0000256" key="4">
    <source>
        <dbReference type="SAM" id="MobiDB-lite"/>
    </source>
</evidence>
<feature type="compositionally biased region" description="Basic and acidic residues" evidence="4">
    <location>
        <begin position="428"/>
        <end position="444"/>
    </location>
</feature>
<dbReference type="PANTHER" id="PTHR12526">
    <property type="entry name" value="GLYCOSYLTRANSFERASE"/>
    <property type="match status" value="1"/>
</dbReference>
<dbReference type="CDD" id="cd03801">
    <property type="entry name" value="GT4_PimA-like"/>
    <property type="match status" value="1"/>
</dbReference>
<protein>
    <submittedName>
        <fullName evidence="5">Mannosyltransferase</fullName>
    </submittedName>
</protein>
<evidence type="ECO:0000256" key="2">
    <source>
        <dbReference type="ARBA" id="ARBA00022676"/>
    </source>
</evidence>
<sequence length="444" mass="47406">MGSGQRRAFSPGHIGSLYQGYQAGSGSGFHKDKPPAGRLRNILTAIRRTKSSGTAPGGNAAGPSTPVSVRDLEIVAPNFTRRLSGVTSTLERILPVLARSARIAALGPGLAPSTPKMSVLDLPMLWRKPADGDYRIWHARRNIEMLAGVVLRDVLGFPLRLVFTSASQRHHTRWTRSLIARMDGLIATSTKTATYLQYPATVIGHGINTDAFHPAQSRAAARDELGLPDLKLVGCFGRIRPGKGSDVFVDAMLRVLPSRPGVGAVLVGRATFAHTEFLAELRDKIAAAGLDERFLILPEAGTSEMPRWYRALDVFVAPQRWEGFGVTPLEAMASGLPVVATTVGAFPEIVVDDTGILVAPSDVEALAAATARLLDNPERAAEMGAAGRGRVAAEFSIETEAGKILEVYRALLRYPAPAAEASASGLDHQPHALSERQLGEASLR</sequence>
<dbReference type="Gene3D" id="3.40.50.2000">
    <property type="entry name" value="Glycogen Phosphorylase B"/>
    <property type="match status" value="2"/>
</dbReference>
<dbReference type="SUPFAM" id="SSF53756">
    <property type="entry name" value="UDP-Glycosyltransferase/glycogen phosphorylase"/>
    <property type="match status" value="1"/>
</dbReference>
<evidence type="ECO:0000313" key="6">
    <source>
        <dbReference type="Proteomes" id="UP000199423"/>
    </source>
</evidence>
<keyword evidence="6" id="KW-1185">Reference proteome</keyword>
<organism evidence="5 6">
    <name type="scientific">Hyphomicrobium facile</name>
    <dbReference type="NCBI Taxonomy" id="51670"/>
    <lineage>
        <taxon>Bacteria</taxon>
        <taxon>Pseudomonadati</taxon>
        <taxon>Pseudomonadota</taxon>
        <taxon>Alphaproteobacteria</taxon>
        <taxon>Hyphomicrobiales</taxon>
        <taxon>Hyphomicrobiaceae</taxon>
        <taxon>Hyphomicrobium</taxon>
    </lineage>
</organism>
<dbReference type="EMBL" id="FPCH01000005">
    <property type="protein sequence ID" value="SFV39080.1"/>
    <property type="molecule type" value="Genomic_DNA"/>
</dbReference>
<dbReference type="GO" id="GO:0016757">
    <property type="term" value="F:glycosyltransferase activity"/>
    <property type="evidence" value="ECO:0007669"/>
    <property type="project" value="UniProtKB-KW"/>
</dbReference>
<keyword evidence="3 5" id="KW-0808">Transferase</keyword>
<dbReference type="OrthoDB" id="7929921at2"/>
<comment type="similarity">
    <text evidence="1">Belongs to the glycosyltransferase group 1 family. Glycosyltransferase 4 subfamily.</text>
</comment>
<dbReference type="Proteomes" id="UP000199423">
    <property type="component" value="Unassembled WGS sequence"/>
</dbReference>
<evidence type="ECO:0000256" key="1">
    <source>
        <dbReference type="ARBA" id="ARBA00009481"/>
    </source>
</evidence>
<dbReference type="STRING" id="51670.SAMN04488557_4105"/>
<name>A0A1I7NWN3_9HYPH</name>
<dbReference type="AlphaFoldDB" id="A0A1I7NWN3"/>
<dbReference type="PANTHER" id="PTHR12526:SF640">
    <property type="entry name" value="COLANIC ACID BIOSYNTHESIS GLYCOSYLTRANSFERASE WCAL-RELATED"/>
    <property type="match status" value="1"/>
</dbReference>
<keyword evidence="2 5" id="KW-0328">Glycosyltransferase</keyword>
<gene>
    <name evidence="5" type="ORF">SAMN04488557_4105</name>
</gene>
<dbReference type="Pfam" id="PF13692">
    <property type="entry name" value="Glyco_trans_1_4"/>
    <property type="match status" value="1"/>
</dbReference>
<proteinExistence type="inferred from homology"/>
<evidence type="ECO:0000313" key="5">
    <source>
        <dbReference type="EMBL" id="SFV39080.1"/>
    </source>
</evidence>
<accession>A0A1I7NWN3</accession>
<reference evidence="6" key="1">
    <citation type="submission" date="2016-10" db="EMBL/GenBank/DDBJ databases">
        <authorList>
            <person name="Varghese N."/>
            <person name="Submissions S."/>
        </authorList>
    </citation>
    <scope>NUCLEOTIDE SEQUENCE [LARGE SCALE GENOMIC DNA]</scope>
    <source>
        <strain evidence="6">DSM 1565</strain>
    </source>
</reference>